<name>F1THK3_9FIRM</name>
<dbReference type="SMART" id="SM00448">
    <property type="entry name" value="REC"/>
    <property type="match status" value="1"/>
</dbReference>
<feature type="DNA-binding region" description="OmpR/PhoB-type" evidence="7">
    <location>
        <begin position="124"/>
        <end position="224"/>
    </location>
</feature>
<proteinExistence type="predicted"/>
<evidence type="ECO:0000256" key="7">
    <source>
        <dbReference type="PROSITE-ProRule" id="PRU01091"/>
    </source>
</evidence>
<dbReference type="SUPFAM" id="SSF52172">
    <property type="entry name" value="CheY-like"/>
    <property type="match status" value="1"/>
</dbReference>
<dbReference type="GO" id="GO:0032993">
    <property type="term" value="C:protein-DNA complex"/>
    <property type="evidence" value="ECO:0007669"/>
    <property type="project" value="TreeGrafter"/>
</dbReference>
<dbReference type="Pfam" id="PF00486">
    <property type="entry name" value="Trans_reg_C"/>
    <property type="match status" value="1"/>
</dbReference>
<reference evidence="10" key="2">
    <citation type="submission" date="2011-01" db="EMBL/GenBank/DDBJ databases">
        <title>The Non-contiguous Finished genome of Clostridium papyrosolvens.</title>
        <authorList>
            <person name="Lucas S."/>
            <person name="Copeland A."/>
            <person name="Lapidus A."/>
            <person name="Cheng J.-F."/>
            <person name="Goodwin L."/>
            <person name="Pitluck S."/>
            <person name="Misra M."/>
            <person name="Chertkov O."/>
            <person name="Detter J.C."/>
            <person name="Han C."/>
            <person name="Tapia R."/>
            <person name="Land M."/>
            <person name="Hauser L."/>
            <person name="Kyrpides N."/>
            <person name="Ivanova N."/>
            <person name="Pagani I."/>
            <person name="Mouttaki H."/>
            <person name="He Z."/>
            <person name="Zhou J."/>
            <person name="Hemme C.L."/>
            <person name="Woyke T."/>
        </authorList>
    </citation>
    <scope>NUCLEOTIDE SEQUENCE [LARGE SCALE GENOMIC DNA]</scope>
    <source>
        <strain evidence="10">DSM 2782</strain>
    </source>
</reference>
<accession>F1THK3</accession>
<keyword evidence="3 7" id="KW-0238">DNA-binding</keyword>
<protein>
    <recommendedName>
        <fullName evidence="1">Stage 0 sporulation protein A homolog</fullName>
    </recommendedName>
</protein>
<feature type="domain" description="Response regulatory" evidence="8">
    <location>
        <begin position="3"/>
        <end position="116"/>
    </location>
</feature>
<feature type="domain" description="OmpR/PhoB-type" evidence="9">
    <location>
        <begin position="124"/>
        <end position="224"/>
    </location>
</feature>
<evidence type="ECO:0000313" key="11">
    <source>
        <dbReference type="Proteomes" id="UP000003860"/>
    </source>
</evidence>
<dbReference type="PANTHER" id="PTHR48111">
    <property type="entry name" value="REGULATOR OF RPOS"/>
    <property type="match status" value="1"/>
</dbReference>
<feature type="modified residue" description="4-aspartylphosphate" evidence="6">
    <location>
        <position position="52"/>
    </location>
</feature>
<dbReference type="Gene3D" id="3.40.50.2300">
    <property type="match status" value="1"/>
</dbReference>
<evidence type="ECO:0000256" key="3">
    <source>
        <dbReference type="ARBA" id="ARBA00023125"/>
    </source>
</evidence>
<keyword evidence="6" id="KW-0597">Phosphoprotein</keyword>
<dbReference type="OrthoDB" id="9803564at2"/>
<evidence type="ECO:0000256" key="5">
    <source>
        <dbReference type="ARBA" id="ARBA00024867"/>
    </source>
</evidence>
<evidence type="ECO:0000256" key="4">
    <source>
        <dbReference type="ARBA" id="ARBA00023163"/>
    </source>
</evidence>
<keyword evidence="4" id="KW-0804">Transcription</keyword>
<dbReference type="SMART" id="SM00862">
    <property type="entry name" value="Trans_reg_C"/>
    <property type="match status" value="1"/>
</dbReference>
<dbReference type="EMBL" id="ACXX02000016">
    <property type="protein sequence ID" value="EGD46206.1"/>
    <property type="molecule type" value="Genomic_DNA"/>
</dbReference>
<evidence type="ECO:0000313" key="10">
    <source>
        <dbReference type="EMBL" id="EGD46206.1"/>
    </source>
</evidence>
<dbReference type="GO" id="GO:0000976">
    <property type="term" value="F:transcription cis-regulatory region binding"/>
    <property type="evidence" value="ECO:0007669"/>
    <property type="project" value="TreeGrafter"/>
</dbReference>
<dbReference type="AlphaFoldDB" id="F1THK3"/>
<evidence type="ECO:0000256" key="6">
    <source>
        <dbReference type="PROSITE-ProRule" id="PRU00169"/>
    </source>
</evidence>
<evidence type="ECO:0000256" key="1">
    <source>
        <dbReference type="ARBA" id="ARBA00018672"/>
    </source>
</evidence>
<sequence length="228" mass="26048">MARILIVEDDKLINDGISIALKKGGHMVLSGFSYNEALCLFLNNSFELILLDINLPDRSGLELCNEIRKKSDIPIIFITANDTEQDIVNGFVIGCDDYIAKPFSLEVMNRRIHAVLRRTTPEDKNTFRSGEISINYDKMVVSKREVLIKLTATEYKLLALLTQNSGQVLTRDIILQRLWDTDEAFVDENAVSVNMRRLRQKIEDDPKNPKYIKTVFGIGYTWGEESCR</sequence>
<organism evidence="10 11">
    <name type="scientific">Ruminiclostridium papyrosolvens DSM 2782</name>
    <dbReference type="NCBI Taxonomy" id="588581"/>
    <lineage>
        <taxon>Bacteria</taxon>
        <taxon>Bacillati</taxon>
        <taxon>Bacillota</taxon>
        <taxon>Clostridia</taxon>
        <taxon>Eubacteriales</taxon>
        <taxon>Oscillospiraceae</taxon>
        <taxon>Ruminiclostridium</taxon>
    </lineage>
</organism>
<dbReference type="PROSITE" id="PS51755">
    <property type="entry name" value="OMPR_PHOB"/>
    <property type="match status" value="1"/>
</dbReference>
<keyword evidence="11" id="KW-1185">Reference proteome</keyword>
<dbReference type="GO" id="GO:0006355">
    <property type="term" value="P:regulation of DNA-templated transcription"/>
    <property type="evidence" value="ECO:0007669"/>
    <property type="project" value="InterPro"/>
</dbReference>
<dbReference type="InterPro" id="IPR036388">
    <property type="entry name" value="WH-like_DNA-bd_sf"/>
</dbReference>
<gene>
    <name evidence="10" type="ORF">Cpap_0500</name>
</gene>
<reference evidence="10" key="1">
    <citation type="submission" date="2009-07" db="EMBL/GenBank/DDBJ databases">
        <authorList>
            <consortium name="US DOE Joint Genome Institute (JGI-PGF)"/>
            <person name="Lucas S."/>
            <person name="Copeland A."/>
            <person name="Lapidus A."/>
            <person name="Glavina del Rio T."/>
            <person name="Tice H."/>
            <person name="Bruce D."/>
            <person name="Goodwin L."/>
            <person name="Pitluck S."/>
            <person name="Larimer F."/>
            <person name="Land M.L."/>
            <person name="Mouttaki H."/>
            <person name="He Z."/>
            <person name="Zhou J."/>
            <person name="Hemme C.L."/>
        </authorList>
    </citation>
    <scope>NUCLEOTIDE SEQUENCE</scope>
    <source>
        <strain evidence="10">DSM 2782</strain>
    </source>
</reference>
<dbReference type="Gene3D" id="6.10.250.690">
    <property type="match status" value="1"/>
</dbReference>
<dbReference type="InterPro" id="IPR001789">
    <property type="entry name" value="Sig_transdc_resp-reg_receiver"/>
</dbReference>
<dbReference type="CDD" id="cd00383">
    <property type="entry name" value="trans_reg_C"/>
    <property type="match status" value="1"/>
</dbReference>
<dbReference type="Pfam" id="PF00072">
    <property type="entry name" value="Response_reg"/>
    <property type="match status" value="1"/>
</dbReference>
<dbReference type="PROSITE" id="PS50110">
    <property type="entry name" value="RESPONSE_REGULATORY"/>
    <property type="match status" value="1"/>
</dbReference>
<dbReference type="InterPro" id="IPR001867">
    <property type="entry name" value="OmpR/PhoB-type_DNA-bd"/>
</dbReference>
<dbReference type="Proteomes" id="UP000003860">
    <property type="component" value="Unassembled WGS sequence"/>
</dbReference>
<dbReference type="eggNOG" id="COG0745">
    <property type="taxonomic scope" value="Bacteria"/>
</dbReference>
<dbReference type="InterPro" id="IPR039420">
    <property type="entry name" value="WalR-like"/>
</dbReference>
<evidence type="ECO:0000259" key="8">
    <source>
        <dbReference type="PROSITE" id="PS50110"/>
    </source>
</evidence>
<dbReference type="CDD" id="cd17574">
    <property type="entry name" value="REC_OmpR"/>
    <property type="match status" value="1"/>
</dbReference>
<dbReference type="RefSeq" id="WP_004621916.1">
    <property type="nucleotide sequence ID" value="NZ_ACXX02000016.1"/>
</dbReference>
<dbReference type="STRING" id="588581.Cpap_0500"/>
<evidence type="ECO:0000259" key="9">
    <source>
        <dbReference type="PROSITE" id="PS51755"/>
    </source>
</evidence>
<comment type="function">
    <text evidence="5">May play the central regulatory role in sporulation. It may be an element of the effector pathway responsible for the activation of sporulation genes in response to nutritional stress. Spo0A may act in concert with spo0H (a sigma factor) to control the expression of some genes that are critical to the sporulation process.</text>
</comment>
<dbReference type="InterPro" id="IPR011006">
    <property type="entry name" value="CheY-like_superfamily"/>
</dbReference>
<dbReference type="Gene3D" id="1.10.10.10">
    <property type="entry name" value="Winged helix-like DNA-binding domain superfamily/Winged helix DNA-binding domain"/>
    <property type="match status" value="1"/>
</dbReference>
<comment type="caution">
    <text evidence="10">The sequence shown here is derived from an EMBL/GenBank/DDBJ whole genome shotgun (WGS) entry which is preliminary data.</text>
</comment>
<keyword evidence="2" id="KW-0805">Transcription regulation</keyword>
<dbReference type="PANTHER" id="PTHR48111:SF73">
    <property type="entry name" value="ALKALINE PHOSPHATASE SYNTHESIS TRANSCRIPTIONAL REGULATORY PROTEIN PHOP"/>
    <property type="match status" value="1"/>
</dbReference>
<dbReference type="GO" id="GO:0000156">
    <property type="term" value="F:phosphorelay response regulator activity"/>
    <property type="evidence" value="ECO:0007669"/>
    <property type="project" value="TreeGrafter"/>
</dbReference>
<evidence type="ECO:0000256" key="2">
    <source>
        <dbReference type="ARBA" id="ARBA00023015"/>
    </source>
</evidence>
<dbReference type="GO" id="GO:0005829">
    <property type="term" value="C:cytosol"/>
    <property type="evidence" value="ECO:0007669"/>
    <property type="project" value="TreeGrafter"/>
</dbReference>